<keyword evidence="5" id="KW-1185">Reference proteome</keyword>
<dbReference type="SUPFAM" id="SSF50939">
    <property type="entry name" value="Sialidases"/>
    <property type="match status" value="3"/>
</dbReference>
<keyword evidence="3" id="KW-0812">Transmembrane</keyword>
<accession>A0A7K0BU71</accession>
<comment type="caution">
    <text evidence="4">The sequence shown here is derived from an EMBL/GenBank/DDBJ whole genome shotgun (WGS) entry which is preliminary data.</text>
</comment>
<dbReference type="InterPro" id="IPR036278">
    <property type="entry name" value="Sialidase_sf"/>
</dbReference>
<dbReference type="PRINTS" id="PR01217">
    <property type="entry name" value="PRICHEXTENSN"/>
</dbReference>
<evidence type="ECO:0000256" key="1">
    <source>
        <dbReference type="ARBA" id="ARBA00022581"/>
    </source>
</evidence>
<gene>
    <name evidence="4" type="ORF">ACRB68_24960</name>
</gene>
<dbReference type="AlphaFoldDB" id="A0A7K0BU71"/>
<dbReference type="Proteomes" id="UP000487268">
    <property type="component" value="Unassembled WGS sequence"/>
</dbReference>
<dbReference type="RefSeq" id="WP_153532680.1">
    <property type="nucleotide sequence ID" value="NZ_WEGH01000002.1"/>
</dbReference>
<keyword evidence="1" id="KW-0945">Host-virus interaction</keyword>
<dbReference type="OrthoDB" id="4894058at2"/>
<evidence type="ECO:0000256" key="3">
    <source>
        <dbReference type="SAM" id="Phobius"/>
    </source>
</evidence>
<keyword evidence="3" id="KW-0472">Membrane</keyword>
<reference evidence="4 5" key="1">
    <citation type="submission" date="2019-10" db="EMBL/GenBank/DDBJ databases">
        <title>Actinomadura rubteroloni sp. nov. and Actinomadura macrotermitis sp. nov., isolated from the gut of fungus growing-termite Macrotermes natalensis.</title>
        <authorList>
            <person name="Benndorf R."/>
            <person name="Martin K."/>
            <person name="Kuefner M."/>
            <person name="De Beer W."/>
            <person name="Kaster A.-K."/>
            <person name="Vollmers J."/>
            <person name="Poulsen M."/>
            <person name="Beemelmanns C."/>
        </authorList>
    </citation>
    <scope>NUCLEOTIDE SEQUENCE [LARGE SCALE GENOMIC DNA]</scope>
    <source>
        <strain evidence="4 5">RB68</strain>
    </source>
</reference>
<keyword evidence="3" id="KW-1133">Transmembrane helix</keyword>
<feature type="region of interest" description="Disordered" evidence="2">
    <location>
        <begin position="1"/>
        <end position="155"/>
    </location>
</feature>
<dbReference type="PANTHER" id="PTHR13037:SF24">
    <property type="entry name" value="POLYCOMB PROTEIN PCL-RELATED"/>
    <property type="match status" value="1"/>
</dbReference>
<protein>
    <submittedName>
        <fullName evidence="4">Uncharacterized protein</fullName>
    </submittedName>
</protein>
<dbReference type="EMBL" id="WEGH01000002">
    <property type="protein sequence ID" value="MQY04442.1"/>
    <property type="molecule type" value="Genomic_DNA"/>
</dbReference>
<organism evidence="4 5">
    <name type="scientific">Actinomadura macrotermitis</name>
    <dbReference type="NCBI Taxonomy" id="2585200"/>
    <lineage>
        <taxon>Bacteria</taxon>
        <taxon>Bacillati</taxon>
        <taxon>Actinomycetota</taxon>
        <taxon>Actinomycetes</taxon>
        <taxon>Streptosporangiales</taxon>
        <taxon>Thermomonosporaceae</taxon>
        <taxon>Actinomadura</taxon>
    </lineage>
</organism>
<evidence type="ECO:0000313" key="5">
    <source>
        <dbReference type="Proteomes" id="UP000487268"/>
    </source>
</evidence>
<feature type="compositionally biased region" description="Pro residues" evidence="2">
    <location>
        <begin position="18"/>
        <end position="64"/>
    </location>
</feature>
<dbReference type="PANTHER" id="PTHR13037">
    <property type="entry name" value="FORMIN"/>
    <property type="match status" value="1"/>
</dbReference>
<proteinExistence type="predicted"/>
<feature type="compositionally biased region" description="Pro residues" evidence="2">
    <location>
        <begin position="130"/>
        <end position="145"/>
    </location>
</feature>
<sequence length="919" mass="93369">MSTPEDDSRTTSADSGEAPPPPPSFPYQEPGAPPPPPWAVQPEGPPPPDWAAAPPPPAPAPPSATPTVEEHRPFSPPPVVAQPWESAAPPPPPKPAEPSGHKPFSPPPVVAQPWEVGAPGNDRPAAAVPLPGPAPAGPAGLPPSEPWLNKPAGRGGGRKRLLVIGGAVVALVAVGAGAAFVLTRPGDARPAPAAQQARLADELFGLGPQARFDTVEQAFNDVRGAGSTVVAAGTEYGGALSRPRFLVSGDGGVNWSLGTVTAQGGGEPAGSAPKILAGTAGAWLALSGSSEHMTTWTSENGKSWVEHTAAGDTFRKGDVVEQAARTANGYAAVGHSGGRPVVWRSADGVAWERADGNRLTLPVQEGSATELYRVVFGNGALVAAGTVTIVKKDKKNRKTRTVVDGFWRSTDNGRIWDQITVPQADGSAGLSRGLAFSGGRFFALRQAPKNGAGVVLQSQDGNTWTKASRLNNPTGTSFLRFSGSEQGLAVLASVGPRLALFHGTDGASWKRADLGEGRGRFISAVAPGANGAGVLAGALKGPDRNFYLGLAGGTGQIQEIDVAKIPDAVNPERSVRGLAADGGHVVATGSTSGDAAAWYSTDAAATWHRAGGNLGGPGRQILTDVAKGPAGWLAVGDDAGRPLVATTANGDSWQRMRDRTFTPGRGFSLRTAAVAHGPQGYVVVGSATAGKDQSAVVWRSPNGLEWKRLSDGDLKGVGGAWRWMSDVAAGPAGYLAVGAVADPAGRPGQQARPAVWTSADGGRWTAQKLPLPAGATHANLVRIAVKGSTAVAAGVAFTTGGSSAFAARSTDGGRTWTSAELPGQDRQGEQHGPAVNVLATSRGFALLGTSGPPAAHDVRLWTSADGAAWQVSAPRGPGLSGPGAQRVYGLAESGGALLGTGMTVSAAGESTTLWRLPTP</sequence>
<dbReference type="Gene3D" id="2.130.10.10">
    <property type="entry name" value="YVTN repeat-like/Quinoprotein amine dehydrogenase"/>
    <property type="match status" value="2"/>
</dbReference>
<evidence type="ECO:0000313" key="4">
    <source>
        <dbReference type="EMBL" id="MQY04442.1"/>
    </source>
</evidence>
<evidence type="ECO:0000256" key="2">
    <source>
        <dbReference type="SAM" id="MobiDB-lite"/>
    </source>
</evidence>
<name>A0A7K0BU71_9ACTN</name>
<feature type="transmembrane region" description="Helical" evidence="3">
    <location>
        <begin position="161"/>
        <end position="182"/>
    </location>
</feature>
<dbReference type="InterPro" id="IPR015943">
    <property type="entry name" value="WD40/YVTN_repeat-like_dom_sf"/>
</dbReference>